<dbReference type="InterPro" id="IPR007627">
    <property type="entry name" value="RNA_pol_sigma70_r2"/>
</dbReference>
<evidence type="ECO:0000256" key="2">
    <source>
        <dbReference type="ARBA" id="ARBA00023015"/>
    </source>
</evidence>
<dbReference type="GO" id="GO:0016987">
    <property type="term" value="F:sigma factor activity"/>
    <property type="evidence" value="ECO:0007669"/>
    <property type="project" value="UniProtKB-KW"/>
</dbReference>
<dbReference type="Gene3D" id="1.10.10.10">
    <property type="entry name" value="Winged helix-like DNA-binding domain superfamily/Winged helix DNA-binding domain"/>
    <property type="match status" value="1"/>
</dbReference>
<evidence type="ECO:0000313" key="7">
    <source>
        <dbReference type="EMBL" id="RKE52393.1"/>
    </source>
</evidence>
<dbReference type="InterPro" id="IPR013325">
    <property type="entry name" value="RNA_pol_sigma_r2"/>
</dbReference>
<name>A0A420B6U0_SPHD1</name>
<dbReference type="RefSeq" id="WP_120259434.1">
    <property type="nucleotide sequence ID" value="NZ_RAPY01000002.1"/>
</dbReference>
<dbReference type="EMBL" id="RAPY01000002">
    <property type="protein sequence ID" value="RKE52393.1"/>
    <property type="molecule type" value="Genomic_DNA"/>
</dbReference>
<dbReference type="NCBIfam" id="TIGR02937">
    <property type="entry name" value="sigma70-ECF"/>
    <property type="match status" value="1"/>
</dbReference>
<evidence type="ECO:0000259" key="5">
    <source>
        <dbReference type="Pfam" id="PF04542"/>
    </source>
</evidence>
<dbReference type="Pfam" id="PF08281">
    <property type="entry name" value="Sigma70_r4_2"/>
    <property type="match status" value="1"/>
</dbReference>
<keyword evidence="2" id="KW-0805">Transcription regulation</keyword>
<dbReference type="PANTHER" id="PTHR43133:SF46">
    <property type="entry name" value="RNA POLYMERASE SIGMA-70 FACTOR ECF SUBFAMILY"/>
    <property type="match status" value="1"/>
</dbReference>
<dbReference type="InterPro" id="IPR014284">
    <property type="entry name" value="RNA_pol_sigma-70_dom"/>
</dbReference>
<reference evidence="7 8" key="1">
    <citation type="submission" date="2018-09" db="EMBL/GenBank/DDBJ databases">
        <title>Genomic Encyclopedia of Type Strains, Phase III (KMG-III): the genomes of soil and plant-associated and newly described type strains.</title>
        <authorList>
            <person name="Whitman W."/>
        </authorList>
    </citation>
    <scope>NUCLEOTIDE SEQUENCE [LARGE SCALE GENOMIC DNA]</scope>
    <source>
        <strain evidence="7 8">CECT 7938</strain>
    </source>
</reference>
<organism evidence="7 8">
    <name type="scientific">Sphingobacterium detergens</name>
    <dbReference type="NCBI Taxonomy" id="1145106"/>
    <lineage>
        <taxon>Bacteria</taxon>
        <taxon>Pseudomonadati</taxon>
        <taxon>Bacteroidota</taxon>
        <taxon>Sphingobacteriia</taxon>
        <taxon>Sphingobacteriales</taxon>
        <taxon>Sphingobacteriaceae</taxon>
        <taxon>Sphingobacterium</taxon>
    </lineage>
</organism>
<dbReference type="SUPFAM" id="SSF88946">
    <property type="entry name" value="Sigma2 domain of RNA polymerase sigma factors"/>
    <property type="match status" value="1"/>
</dbReference>
<gene>
    <name evidence="7" type="ORF">DFQ12_2629</name>
</gene>
<keyword evidence="3" id="KW-0731">Sigma factor</keyword>
<dbReference type="InterPro" id="IPR013324">
    <property type="entry name" value="RNA_pol_sigma_r3/r4-like"/>
</dbReference>
<comment type="caution">
    <text evidence="7">The sequence shown here is derived from an EMBL/GenBank/DDBJ whole genome shotgun (WGS) entry which is preliminary data.</text>
</comment>
<feature type="domain" description="RNA polymerase sigma-70 region 2" evidence="5">
    <location>
        <begin position="30"/>
        <end position="96"/>
    </location>
</feature>
<dbReference type="GO" id="GO:0006352">
    <property type="term" value="P:DNA-templated transcription initiation"/>
    <property type="evidence" value="ECO:0007669"/>
    <property type="project" value="InterPro"/>
</dbReference>
<dbReference type="PANTHER" id="PTHR43133">
    <property type="entry name" value="RNA POLYMERASE ECF-TYPE SIGMA FACTO"/>
    <property type="match status" value="1"/>
</dbReference>
<protein>
    <submittedName>
        <fullName evidence="7">RNA polymerase ECF family sigma subunit</fullName>
    </submittedName>
</protein>
<evidence type="ECO:0000256" key="1">
    <source>
        <dbReference type="ARBA" id="ARBA00010641"/>
    </source>
</evidence>
<dbReference type="InterPro" id="IPR039425">
    <property type="entry name" value="RNA_pol_sigma-70-like"/>
</dbReference>
<comment type="similarity">
    <text evidence="1">Belongs to the sigma-70 factor family. ECF subfamily.</text>
</comment>
<dbReference type="AlphaFoldDB" id="A0A420B6U0"/>
<evidence type="ECO:0000256" key="3">
    <source>
        <dbReference type="ARBA" id="ARBA00023082"/>
    </source>
</evidence>
<evidence type="ECO:0000259" key="6">
    <source>
        <dbReference type="Pfam" id="PF08281"/>
    </source>
</evidence>
<keyword evidence="8" id="KW-1185">Reference proteome</keyword>
<proteinExistence type="inferred from homology"/>
<evidence type="ECO:0000256" key="4">
    <source>
        <dbReference type="ARBA" id="ARBA00023163"/>
    </source>
</evidence>
<dbReference type="InterPro" id="IPR036388">
    <property type="entry name" value="WH-like_DNA-bd_sf"/>
</dbReference>
<dbReference type="Proteomes" id="UP000286246">
    <property type="component" value="Unassembled WGS sequence"/>
</dbReference>
<dbReference type="Pfam" id="PF04542">
    <property type="entry name" value="Sigma70_r2"/>
    <property type="match status" value="1"/>
</dbReference>
<dbReference type="InterPro" id="IPR013249">
    <property type="entry name" value="RNA_pol_sigma70_r4_t2"/>
</dbReference>
<dbReference type="SUPFAM" id="SSF88659">
    <property type="entry name" value="Sigma3 and sigma4 domains of RNA polymerase sigma factors"/>
    <property type="match status" value="1"/>
</dbReference>
<keyword evidence="4" id="KW-0804">Transcription</keyword>
<feature type="domain" description="RNA polymerase sigma factor 70 region 4 type 2" evidence="6">
    <location>
        <begin position="125"/>
        <end position="174"/>
    </location>
</feature>
<dbReference type="OrthoDB" id="655312at2"/>
<dbReference type="Gene3D" id="1.10.1740.10">
    <property type="match status" value="1"/>
</dbReference>
<dbReference type="GO" id="GO:0003677">
    <property type="term" value="F:DNA binding"/>
    <property type="evidence" value="ECO:0007669"/>
    <property type="project" value="InterPro"/>
</dbReference>
<accession>A0A420B6U0</accession>
<evidence type="ECO:0000313" key="8">
    <source>
        <dbReference type="Proteomes" id="UP000286246"/>
    </source>
</evidence>
<sequence length="202" mass="23607">MIIKGHELEDEQALLSRLKKGSYEAFEEVYGRYNRQLAGNLMKLLKNREMVGEALQEIFMRLWNNREKINPEKPIKAYLFRIGENLVYDAFRKASRDEKMRAYFMAFTTEAYEHIEKALFEQENRQMLYDAIDQLPPQRRKVYSLCKLEEKNYKEISELLGISTAAVNAHVTKANAFLKEYFSTHPSLPAIITATILLNSLS</sequence>